<dbReference type="InterPro" id="IPR036397">
    <property type="entry name" value="RNaseH_sf"/>
</dbReference>
<evidence type="ECO:0000256" key="16">
    <source>
        <dbReference type="RuleBase" id="RU003515"/>
    </source>
</evidence>
<evidence type="ECO:0000256" key="2">
    <source>
        <dbReference type="ARBA" id="ARBA00001946"/>
    </source>
</evidence>
<evidence type="ECO:0000313" key="18">
    <source>
        <dbReference type="EMBL" id="SFO09073.1"/>
    </source>
</evidence>
<accession>A0A1I5ECL1</accession>
<comment type="catalytic activity">
    <reaction evidence="1 14 15 16">
        <text>Endonucleolytic cleavage to 5'-phosphomonoester.</text>
        <dbReference type="EC" id="3.1.26.4"/>
    </reaction>
</comment>
<keyword evidence="13 14" id="KW-0464">Manganese</keyword>
<name>A0A1I5ECL1_9HYPH</name>
<evidence type="ECO:0000256" key="8">
    <source>
        <dbReference type="ARBA" id="ARBA00022490"/>
    </source>
</evidence>
<comment type="cofactor">
    <cofactor evidence="2">
        <name>Mg(2+)</name>
        <dbReference type="ChEBI" id="CHEBI:18420"/>
    </cofactor>
</comment>
<evidence type="ECO:0000256" key="10">
    <source>
        <dbReference type="ARBA" id="ARBA00022723"/>
    </source>
</evidence>
<dbReference type="InterPro" id="IPR012337">
    <property type="entry name" value="RNaseH-like_sf"/>
</dbReference>
<evidence type="ECO:0000256" key="13">
    <source>
        <dbReference type="ARBA" id="ARBA00023211"/>
    </source>
</evidence>
<dbReference type="GO" id="GO:0032299">
    <property type="term" value="C:ribonuclease H2 complex"/>
    <property type="evidence" value="ECO:0007669"/>
    <property type="project" value="TreeGrafter"/>
</dbReference>
<comment type="function">
    <text evidence="3 14 16">Endonuclease that specifically degrades the RNA of RNA-DNA hybrids.</text>
</comment>
<dbReference type="GO" id="GO:0043137">
    <property type="term" value="P:DNA replication, removal of RNA primer"/>
    <property type="evidence" value="ECO:0007669"/>
    <property type="project" value="TreeGrafter"/>
</dbReference>
<dbReference type="PROSITE" id="PS51975">
    <property type="entry name" value="RNASE_H_2"/>
    <property type="match status" value="1"/>
</dbReference>
<feature type="binding site" evidence="14 15">
    <location>
        <position position="143"/>
    </location>
    <ligand>
        <name>a divalent metal cation</name>
        <dbReference type="ChEBI" id="CHEBI:60240"/>
    </ligand>
</feature>
<dbReference type="PANTHER" id="PTHR10954:SF18">
    <property type="entry name" value="RIBONUCLEASE HII"/>
    <property type="match status" value="1"/>
</dbReference>
<comment type="cofactor">
    <cofactor evidence="14 15">
        <name>Mn(2+)</name>
        <dbReference type="ChEBI" id="CHEBI:29035"/>
    </cofactor>
    <cofactor evidence="14 15">
        <name>Mg(2+)</name>
        <dbReference type="ChEBI" id="CHEBI:18420"/>
    </cofactor>
    <text evidence="14 15">Manganese or magnesium. Binds 1 divalent metal ion per monomer in the absence of substrate. May bind a second metal ion after substrate binding.</text>
</comment>
<evidence type="ECO:0000256" key="5">
    <source>
        <dbReference type="ARBA" id="ARBA00007383"/>
    </source>
</evidence>
<organism evidence="18 19">
    <name type="scientific">Cohaesibacter marisflavi</name>
    <dbReference type="NCBI Taxonomy" id="655353"/>
    <lineage>
        <taxon>Bacteria</taxon>
        <taxon>Pseudomonadati</taxon>
        <taxon>Pseudomonadota</taxon>
        <taxon>Alphaproteobacteria</taxon>
        <taxon>Hyphomicrobiales</taxon>
        <taxon>Cohaesibacteraceae</taxon>
    </lineage>
</organism>
<dbReference type="EMBL" id="FOVR01000003">
    <property type="protein sequence ID" value="SFO09073.1"/>
    <property type="molecule type" value="Genomic_DNA"/>
</dbReference>
<dbReference type="GO" id="GO:0005737">
    <property type="term" value="C:cytoplasm"/>
    <property type="evidence" value="ECO:0007669"/>
    <property type="project" value="UniProtKB-SubCell"/>
</dbReference>
<dbReference type="InterPro" id="IPR022898">
    <property type="entry name" value="RNase_HII"/>
</dbReference>
<evidence type="ECO:0000256" key="7">
    <source>
        <dbReference type="ARBA" id="ARBA00019179"/>
    </source>
</evidence>
<dbReference type="AlphaFoldDB" id="A0A1I5ECL1"/>
<dbReference type="GO" id="GO:0004523">
    <property type="term" value="F:RNA-DNA hybrid ribonuclease activity"/>
    <property type="evidence" value="ECO:0007669"/>
    <property type="project" value="UniProtKB-UniRule"/>
</dbReference>
<dbReference type="GO" id="GO:0030145">
    <property type="term" value="F:manganese ion binding"/>
    <property type="evidence" value="ECO:0007669"/>
    <property type="project" value="UniProtKB-UniRule"/>
</dbReference>
<evidence type="ECO:0000256" key="12">
    <source>
        <dbReference type="ARBA" id="ARBA00022801"/>
    </source>
</evidence>
<sequence>MMKQVRGKGKGKQGSLFDIASTSAGTGAATGPDFTLEEAAMKQYGGLVAGVDEVGRGPLAGPVVTAAVVLDPDAIPQGLNDSKKLSEAKREALFEAICSSAQVSVTSASPRQIDSLNIRGATLWAMARALSGLAIPPAYALFDGRDVAPASPCPGMHVIKGDSRSLSIAAASIVAKVTRDHLMMRMGRAFPGYGFETHMGYGTRAHLEALDRLGITIHHRRSFRPIYERLGPDNA</sequence>
<dbReference type="InterPro" id="IPR001352">
    <property type="entry name" value="RNase_HII/HIII"/>
</dbReference>
<evidence type="ECO:0000313" key="19">
    <source>
        <dbReference type="Proteomes" id="UP000199236"/>
    </source>
</evidence>
<evidence type="ECO:0000256" key="6">
    <source>
        <dbReference type="ARBA" id="ARBA00012180"/>
    </source>
</evidence>
<dbReference type="InterPro" id="IPR024567">
    <property type="entry name" value="RNase_HII/HIII_dom"/>
</dbReference>
<evidence type="ECO:0000256" key="14">
    <source>
        <dbReference type="HAMAP-Rule" id="MF_00052"/>
    </source>
</evidence>
<dbReference type="STRING" id="655353.SAMN04488056_103125"/>
<feature type="binding site" evidence="14 15">
    <location>
        <position position="52"/>
    </location>
    <ligand>
        <name>a divalent metal cation</name>
        <dbReference type="ChEBI" id="CHEBI:60240"/>
    </ligand>
</feature>
<gene>
    <name evidence="14" type="primary">rnhB</name>
    <name evidence="18" type="ORF">SAMN04488056_103125</name>
</gene>
<feature type="binding site" evidence="14 15">
    <location>
        <position position="53"/>
    </location>
    <ligand>
        <name>a divalent metal cation</name>
        <dbReference type="ChEBI" id="CHEBI:60240"/>
    </ligand>
</feature>
<proteinExistence type="inferred from homology"/>
<dbReference type="RefSeq" id="WP_407062704.1">
    <property type="nucleotide sequence ID" value="NZ_FOVR01000003.1"/>
</dbReference>
<dbReference type="HAMAP" id="MF_00052_B">
    <property type="entry name" value="RNase_HII_B"/>
    <property type="match status" value="1"/>
</dbReference>
<evidence type="ECO:0000256" key="15">
    <source>
        <dbReference type="PROSITE-ProRule" id="PRU01319"/>
    </source>
</evidence>
<comment type="subcellular location">
    <subcellularLocation>
        <location evidence="4 14">Cytoplasm</location>
    </subcellularLocation>
</comment>
<evidence type="ECO:0000256" key="1">
    <source>
        <dbReference type="ARBA" id="ARBA00000077"/>
    </source>
</evidence>
<dbReference type="CDD" id="cd07182">
    <property type="entry name" value="RNase_HII_bacteria_HII_like"/>
    <property type="match status" value="1"/>
</dbReference>
<evidence type="ECO:0000256" key="11">
    <source>
        <dbReference type="ARBA" id="ARBA00022759"/>
    </source>
</evidence>
<feature type="domain" description="RNase H type-2" evidence="17">
    <location>
        <begin position="46"/>
        <end position="235"/>
    </location>
</feature>
<dbReference type="GO" id="GO:0006298">
    <property type="term" value="P:mismatch repair"/>
    <property type="evidence" value="ECO:0007669"/>
    <property type="project" value="TreeGrafter"/>
</dbReference>
<dbReference type="PANTHER" id="PTHR10954">
    <property type="entry name" value="RIBONUCLEASE H2 SUBUNIT A"/>
    <property type="match status" value="1"/>
</dbReference>
<keyword evidence="12 14" id="KW-0378">Hydrolase</keyword>
<evidence type="ECO:0000256" key="3">
    <source>
        <dbReference type="ARBA" id="ARBA00004065"/>
    </source>
</evidence>
<evidence type="ECO:0000256" key="9">
    <source>
        <dbReference type="ARBA" id="ARBA00022722"/>
    </source>
</evidence>
<dbReference type="GO" id="GO:0003723">
    <property type="term" value="F:RNA binding"/>
    <property type="evidence" value="ECO:0007669"/>
    <property type="project" value="UniProtKB-UniRule"/>
</dbReference>
<dbReference type="Gene3D" id="3.30.420.10">
    <property type="entry name" value="Ribonuclease H-like superfamily/Ribonuclease H"/>
    <property type="match status" value="1"/>
</dbReference>
<evidence type="ECO:0000259" key="17">
    <source>
        <dbReference type="PROSITE" id="PS51975"/>
    </source>
</evidence>
<keyword evidence="8 14" id="KW-0963">Cytoplasm</keyword>
<dbReference type="Proteomes" id="UP000199236">
    <property type="component" value="Unassembled WGS sequence"/>
</dbReference>
<comment type="similarity">
    <text evidence="5 14 16">Belongs to the RNase HII family.</text>
</comment>
<dbReference type="NCBIfam" id="NF000595">
    <property type="entry name" value="PRK00015.1-3"/>
    <property type="match status" value="1"/>
</dbReference>
<keyword evidence="19" id="KW-1185">Reference proteome</keyword>
<keyword evidence="11 14" id="KW-0255">Endonuclease</keyword>
<dbReference type="Pfam" id="PF01351">
    <property type="entry name" value="RNase_HII"/>
    <property type="match status" value="1"/>
</dbReference>
<dbReference type="EC" id="3.1.26.4" evidence="6 14"/>
<protein>
    <recommendedName>
        <fullName evidence="7 14">Ribonuclease HII</fullName>
        <shortName evidence="14">RNase HII</shortName>
        <ecNumber evidence="6 14">3.1.26.4</ecNumber>
    </recommendedName>
</protein>
<dbReference type="SUPFAM" id="SSF53098">
    <property type="entry name" value="Ribonuclease H-like"/>
    <property type="match status" value="1"/>
</dbReference>
<reference evidence="18 19" key="1">
    <citation type="submission" date="2016-10" db="EMBL/GenBank/DDBJ databases">
        <authorList>
            <person name="de Groot N.N."/>
        </authorList>
    </citation>
    <scope>NUCLEOTIDE SEQUENCE [LARGE SCALE GENOMIC DNA]</scope>
    <source>
        <strain evidence="18 19">CGMCC 1.9157</strain>
    </source>
</reference>
<keyword evidence="9 14" id="KW-0540">Nuclease</keyword>
<keyword evidence="10 14" id="KW-0479">Metal-binding</keyword>
<dbReference type="FunFam" id="3.30.420.10:FF:000006">
    <property type="entry name" value="Ribonuclease HII"/>
    <property type="match status" value="1"/>
</dbReference>
<evidence type="ECO:0000256" key="4">
    <source>
        <dbReference type="ARBA" id="ARBA00004496"/>
    </source>
</evidence>